<keyword evidence="5 7" id="KW-1133">Transmembrane helix</keyword>
<dbReference type="Pfam" id="PF08285">
    <property type="entry name" value="DPM3"/>
    <property type="match status" value="1"/>
</dbReference>
<feature type="transmembrane region" description="Helical" evidence="7">
    <location>
        <begin position="7"/>
        <end position="24"/>
    </location>
</feature>
<evidence type="ECO:0000256" key="2">
    <source>
        <dbReference type="ARBA" id="ARBA00010430"/>
    </source>
</evidence>
<dbReference type="Proteomes" id="UP000011014">
    <property type="component" value="Unassembled WGS sequence"/>
</dbReference>
<comment type="pathway">
    <text evidence="7">Protein modification; protein glycosylation.</text>
</comment>
<accession>E4Y5S5</accession>
<evidence type="ECO:0000313" key="8">
    <source>
        <dbReference type="EMBL" id="CBY30975.1"/>
    </source>
</evidence>
<dbReference type="UniPathway" id="UPA00378"/>
<comment type="similarity">
    <text evidence="2 7">Belongs to the DPM3 family.</text>
</comment>
<feature type="transmembrane region" description="Helical" evidence="7">
    <location>
        <begin position="36"/>
        <end position="56"/>
    </location>
</feature>
<sequence>MTKLAEWLVTGITLVIVWYNVLIGKLPNFGLTQEQILFAPLAIVCVIAVLVLLTLIQRVRTFRDCPEAAAELRI</sequence>
<dbReference type="EMBL" id="FN654289">
    <property type="protein sequence ID" value="CBY30975.1"/>
    <property type="molecule type" value="Genomic_DNA"/>
</dbReference>
<evidence type="ECO:0000256" key="4">
    <source>
        <dbReference type="ARBA" id="ARBA00022824"/>
    </source>
</evidence>
<keyword evidence="6 7" id="KW-0472">Membrane</keyword>
<reference evidence="8" key="1">
    <citation type="journal article" date="2010" name="Science">
        <title>Plasticity of animal genome architecture unmasked by rapid evolution of a pelagic tunicate.</title>
        <authorList>
            <person name="Denoeud F."/>
            <person name="Henriet S."/>
            <person name="Mungpakdee S."/>
            <person name="Aury J.M."/>
            <person name="Da Silva C."/>
            <person name="Brinkmann H."/>
            <person name="Mikhaleva J."/>
            <person name="Olsen L.C."/>
            <person name="Jubin C."/>
            <person name="Canestro C."/>
            <person name="Bouquet J.M."/>
            <person name="Danks G."/>
            <person name="Poulain J."/>
            <person name="Campsteijn C."/>
            <person name="Adamski M."/>
            <person name="Cross I."/>
            <person name="Yadetie F."/>
            <person name="Muffato M."/>
            <person name="Louis A."/>
            <person name="Butcher S."/>
            <person name="Tsagkogeorga G."/>
            <person name="Konrad A."/>
            <person name="Singh S."/>
            <person name="Jensen M.F."/>
            <person name="Cong E.H."/>
            <person name="Eikeseth-Otteraa H."/>
            <person name="Noel B."/>
            <person name="Anthouard V."/>
            <person name="Porcel B.M."/>
            <person name="Kachouri-Lafond R."/>
            <person name="Nishino A."/>
            <person name="Ugolini M."/>
            <person name="Chourrout P."/>
            <person name="Nishida H."/>
            <person name="Aasland R."/>
            <person name="Huzurbazar S."/>
            <person name="Westhof E."/>
            <person name="Delsuc F."/>
            <person name="Lehrach H."/>
            <person name="Reinhardt R."/>
            <person name="Weissenbach J."/>
            <person name="Roy S.W."/>
            <person name="Artiguenave F."/>
            <person name="Postlethwait J.H."/>
            <person name="Manak J.R."/>
            <person name="Thompson E.M."/>
            <person name="Jaillon O."/>
            <person name="Du Pasquier L."/>
            <person name="Boudinot P."/>
            <person name="Liberles D.A."/>
            <person name="Volff J.N."/>
            <person name="Philippe H."/>
            <person name="Lenhard B."/>
            <person name="Roest Crollius H."/>
            <person name="Wincker P."/>
            <person name="Chourrout D."/>
        </authorList>
    </citation>
    <scope>NUCLEOTIDE SEQUENCE [LARGE SCALE GENOMIC DNA]</scope>
</reference>
<evidence type="ECO:0000256" key="1">
    <source>
        <dbReference type="ARBA" id="ARBA00004477"/>
    </source>
</evidence>
<dbReference type="AlphaFoldDB" id="E4Y5S5"/>
<dbReference type="InterPro" id="IPR013174">
    <property type="entry name" value="DPM3"/>
</dbReference>
<evidence type="ECO:0000256" key="6">
    <source>
        <dbReference type="ARBA" id="ARBA00023136"/>
    </source>
</evidence>
<dbReference type="GO" id="GO:0005789">
    <property type="term" value="C:endoplasmic reticulum membrane"/>
    <property type="evidence" value="ECO:0007669"/>
    <property type="project" value="UniProtKB-SubCell"/>
</dbReference>
<keyword evidence="3 7" id="KW-0812">Transmembrane</keyword>
<comment type="function">
    <text evidence="7">Stabilizer subunit of the dolichol-phosphate mannose (DPM) synthase complex; tethers catalytic subunit to the ER.</text>
</comment>
<evidence type="ECO:0000256" key="3">
    <source>
        <dbReference type="ARBA" id="ARBA00022692"/>
    </source>
</evidence>
<comment type="subcellular location">
    <subcellularLocation>
        <location evidence="1 7">Endoplasmic reticulum membrane</location>
        <topology evidence="1 7">Multi-pass membrane protein</topology>
    </subcellularLocation>
</comment>
<evidence type="ECO:0000256" key="5">
    <source>
        <dbReference type="ARBA" id="ARBA00022989"/>
    </source>
</evidence>
<gene>
    <name evidence="8" type="ORF">GSOID_T00018922001</name>
</gene>
<organism evidence="8">
    <name type="scientific">Oikopleura dioica</name>
    <name type="common">Tunicate</name>
    <dbReference type="NCBI Taxonomy" id="34765"/>
    <lineage>
        <taxon>Eukaryota</taxon>
        <taxon>Metazoa</taxon>
        <taxon>Chordata</taxon>
        <taxon>Tunicata</taxon>
        <taxon>Appendicularia</taxon>
        <taxon>Copelata</taxon>
        <taxon>Oikopleuridae</taxon>
        <taxon>Oikopleura</taxon>
    </lineage>
</organism>
<name>E4Y5S5_OIKDI</name>
<keyword evidence="4 7" id="KW-0256">Endoplasmic reticulum</keyword>
<evidence type="ECO:0000256" key="7">
    <source>
        <dbReference type="RuleBase" id="RU365085"/>
    </source>
</evidence>
<proteinExistence type="inferred from homology"/>
<comment type="subunit">
    <text evidence="7">Component of the dolichol-phosphate mannose (DPM) synthase complex.</text>
</comment>
<protein>
    <recommendedName>
        <fullName evidence="7">Dolichol-phosphate mannosyltransferase subunit 3</fullName>
    </recommendedName>
</protein>